<feature type="transmembrane region" description="Helical" evidence="12">
    <location>
        <begin position="266"/>
        <end position="284"/>
    </location>
</feature>
<dbReference type="Pfam" id="PF03901">
    <property type="entry name" value="Glyco_transf_22"/>
    <property type="match status" value="1"/>
</dbReference>
<dbReference type="PANTHER" id="PTHR22760:SF1">
    <property type="entry name" value="DOL-P-MAN:MAN(7)GLCNAC(2)-PP-DOL ALPHA-1,6-MANNOSYLTRANSFERASE"/>
    <property type="match status" value="1"/>
</dbReference>
<comment type="catalytic activity">
    <reaction evidence="11">
        <text>an alpha-D-Man-(1-&gt;2)-alpha-D-Man-(1-&gt;2)-alpha-D-Man-(1-&gt;3)-[alpha-D-Man-(1-&gt;2)-alpha-D-Man-(1-&gt;3)-alpha-D-Man-(1-&gt;6)]-beta-D-Man-(1-&gt;4)-beta-D-GlcNAc-(1-&gt;4)-alpha-D-GlcNAc-diphospho-di-trans,poly-cis-dolichol + a di-trans,poly-cis-dolichyl beta-D-mannosyl phosphate = an alpha-D-Man-(1-&gt;2)-alpha-D-Man-(1-&gt;2)-alpha-D-Man-(1-&gt;3)-[alpha-D-Man-(1-&gt;2)-alpha-D-Man-(1-&gt;3)-[alpha-D-Man-(1-&gt;6)]-alpha-D-Man-(1-&gt;6)]-beta-D-Man-(1-&gt;4)-beta-D-GlcNAc-(1-&gt;4)-alpha-D-GlcNAc-diphospho-di-trans,poly-cis-dolichol + a di-trans,poly-cis-dolichyl phosphate + H(+)</text>
        <dbReference type="Rhea" id="RHEA:29535"/>
        <dbReference type="Rhea" id="RHEA-COMP:19498"/>
        <dbReference type="Rhea" id="RHEA-COMP:19501"/>
        <dbReference type="Rhea" id="RHEA-COMP:19518"/>
        <dbReference type="Rhea" id="RHEA-COMP:19519"/>
        <dbReference type="ChEBI" id="CHEBI:15378"/>
        <dbReference type="ChEBI" id="CHEBI:57683"/>
        <dbReference type="ChEBI" id="CHEBI:58211"/>
        <dbReference type="ChEBI" id="CHEBI:132517"/>
        <dbReference type="ChEBI" id="CHEBI:132519"/>
        <dbReference type="EC" id="2.4.1.260"/>
    </reaction>
    <physiologicalReaction direction="left-to-right" evidence="11">
        <dbReference type="Rhea" id="RHEA:29536"/>
    </physiologicalReaction>
</comment>
<dbReference type="EMBL" id="KE503206">
    <property type="protein sequence ID" value="EPX74277.1"/>
    <property type="molecule type" value="Genomic_DNA"/>
</dbReference>
<comment type="similarity">
    <text evidence="3 12">Belongs to the glycosyltransferase 22 family.</text>
</comment>
<dbReference type="GO" id="GO:0052917">
    <property type="term" value="F:dol-P-Man:Man(7)GlcNAc(2)-PP-Dol alpha-1,6-mannosyltransferase activity"/>
    <property type="evidence" value="ECO:0007669"/>
    <property type="project" value="UniProtKB-EC"/>
</dbReference>
<comment type="subcellular location">
    <subcellularLocation>
        <location evidence="1 12">Endoplasmic reticulum membrane</location>
        <topology evidence="1 12">Multi-pass membrane protein</topology>
    </subcellularLocation>
</comment>
<proteinExistence type="inferred from homology"/>
<dbReference type="InterPro" id="IPR005599">
    <property type="entry name" value="GPI_mannosylTrfase"/>
</dbReference>
<evidence type="ECO:0000256" key="3">
    <source>
        <dbReference type="ARBA" id="ARBA00007063"/>
    </source>
</evidence>
<evidence type="ECO:0000256" key="6">
    <source>
        <dbReference type="ARBA" id="ARBA00022692"/>
    </source>
</evidence>
<evidence type="ECO:0000256" key="2">
    <source>
        <dbReference type="ARBA" id="ARBA00004922"/>
    </source>
</evidence>
<feature type="transmembrane region" description="Helical" evidence="12">
    <location>
        <begin position="313"/>
        <end position="333"/>
    </location>
</feature>
<keyword evidence="14" id="KW-1185">Reference proteome</keyword>
<evidence type="ECO:0000256" key="12">
    <source>
        <dbReference type="RuleBase" id="RU363075"/>
    </source>
</evidence>
<evidence type="ECO:0000313" key="13">
    <source>
        <dbReference type="EMBL" id="EPX74277.1"/>
    </source>
</evidence>
<evidence type="ECO:0000256" key="5">
    <source>
        <dbReference type="ARBA" id="ARBA00022679"/>
    </source>
</evidence>
<dbReference type="OrthoDB" id="19039at2759"/>
<evidence type="ECO:0000256" key="11">
    <source>
        <dbReference type="ARBA" id="ARBA00048899"/>
    </source>
</evidence>
<evidence type="ECO:0000256" key="7">
    <source>
        <dbReference type="ARBA" id="ARBA00022824"/>
    </source>
</evidence>
<evidence type="ECO:0000256" key="9">
    <source>
        <dbReference type="ARBA" id="ARBA00023136"/>
    </source>
</evidence>
<comment type="function">
    <text evidence="10">Mannosyltransferase that operates in the biosynthetic pathway of dolichol-linked oligosaccharides, the glycan precursors employed in protein asparagine (N)-glycosylation. The assembly of dolichol-linked oligosaccharides begins on the cytosolic side of the endoplasmic reticulum membrane and finishes in its lumen. The sequential addition of sugars to dolichol pyrophosphate produces dolichol-linked oligosaccharides containing fourteen sugars, including two GlcNAcs, nine mannoses and three glucoses. Once assembled, the oligosaccharide is transferred from the lipid to nascent proteins by oligosaccharyltransferases. In the lumen of the endoplasmic reticulum, adds the eighth mannose residue in an alpha-1,6 linkage onto Man(7)GlcNAc(2)-PP-dolichol to produce Man(8)GlcNAc(2)-PP-dolichol.</text>
</comment>
<sequence length="555" mass="64499">MRCMQLKMVFSKKHFIWYLANGLLLLLMGYYAFITPYTKVEESFSMQAIHDIQTYKLGLSKYDHQKFPGSVKRSFIPSLFIALISYLPAKHFSSLLAVRWTIGFLSCESFMAVAKALRKRFGFFAGISFILITAGQFHLIYYMSRPLPNVYGLMFTNAALGFLLNGKYYKSISVLAFAAVVIRSEIFLLLSVLSLSLLGQRRIHIGRLFLIGVLSSVTALSFTVFIDSWFWGTWCWPELQAFVFNVLEGKSSEWGTSPFYYYFKRIPWIMMNPTLFVFGLVSFLTVRSSRILLYVPFAFVFIFSFLKHKEWRFISYIIPWIDSSCAVGFSRLMQLNGQNKMNNNIRKLAIIAIFFGFSFGIFASSLLLKVFTFAYPGGVALEKLHSMNNNSYETVHLDTYPCMTGITRFLQKPNWYYDKEEDSSRLNDDLFQTQFDYIITDTPKLYERNFEVLHTVGEDRKIPIISVQSKLANYSWNIQNSAFPVYILAQQRTMTEKVSIQDYNKYVGQSVDNIKNWPEVYRILKPGSIMTRDYREERLNFFITEDGILDHITRG</sequence>
<name>S9Q2F3_SCHOY</name>
<evidence type="ECO:0000256" key="8">
    <source>
        <dbReference type="ARBA" id="ARBA00022989"/>
    </source>
</evidence>
<feature type="transmembrane region" description="Helical" evidence="12">
    <location>
        <begin position="174"/>
        <end position="196"/>
    </location>
</feature>
<dbReference type="GO" id="GO:0005789">
    <property type="term" value="C:endoplasmic reticulum membrane"/>
    <property type="evidence" value="ECO:0007669"/>
    <property type="project" value="UniProtKB-SubCell"/>
</dbReference>
<feature type="transmembrane region" description="Helical" evidence="12">
    <location>
        <begin position="208"/>
        <end position="231"/>
    </location>
</feature>
<evidence type="ECO:0000313" key="14">
    <source>
        <dbReference type="Proteomes" id="UP000016088"/>
    </source>
</evidence>
<reference evidence="13 14" key="1">
    <citation type="journal article" date="2011" name="Science">
        <title>Comparative functional genomics of the fission yeasts.</title>
        <authorList>
            <person name="Rhind N."/>
            <person name="Chen Z."/>
            <person name="Yassour M."/>
            <person name="Thompson D.A."/>
            <person name="Haas B.J."/>
            <person name="Habib N."/>
            <person name="Wapinski I."/>
            <person name="Roy S."/>
            <person name="Lin M.F."/>
            <person name="Heiman D.I."/>
            <person name="Young S.K."/>
            <person name="Furuya K."/>
            <person name="Guo Y."/>
            <person name="Pidoux A."/>
            <person name="Chen H.M."/>
            <person name="Robbertse B."/>
            <person name="Goldberg J.M."/>
            <person name="Aoki K."/>
            <person name="Bayne E.H."/>
            <person name="Berlin A.M."/>
            <person name="Desjardins C.A."/>
            <person name="Dobbs E."/>
            <person name="Dukaj L."/>
            <person name="Fan L."/>
            <person name="FitzGerald M.G."/>
            <person name="French C."/>
            <person name="Gujja S."/>
            <person name="Hansen K."/>
            <person name="Keifenheim D."/>
            <person name="Levin J.Z."/>
            <person name="Mosher R.A."/>
            <person name="Mueller C.A."/>
            <person name="Pfiffner J."/>
            <person name="Priest M."/>
            <person name="Russ C."/>
            <person name="Smialowska A."/>
            <person name="Swoboda P."/>
            <person name="Sykes S.M."/>
            <person name="Vaughn M."/>
            <person name="Vengrova S."/>
            <person name="Yoder R."/>
            <person name="Zeng Q."/>
            <person name="Allshire R."/>
            <person name="Baulcombe D."/>
            <person name="Birren B.W."/>
            <person name="Brown W."/>
            <person name="Ekwall K."/>
            <person name="Kellis M."/>
            <person name="Leatherwood J."/>
            <person name="Levin H."/>
            <person name="Margalit H."/>
            <person name="Martienssen R."/>
            <person name="Nieduszynski C.A."/>
            <person name="Spatafora J.W."/>
            <person name="Friedman N."/>
            <person name="Dalgaard J.Z."/>
            <person name="Baumann P."/>
            <person name="Niki H."/>
            <person name="Regev A."/>
            <person name="Nusbaum C."/>
        </authorList>
    </citation>
    <scope>NUCLEOTIDE SEQUENCE [LARGE SCALE GENOMIC DNA]</scope>
    <source>
        <strain evidence="14">yFS286</strain>
    </source>
</reference>
<dbReference type="Gene3D" id="3.30.10.10">
    <property type="entry name" value="Trypsin Inhibitor V, subunit A"/>
    <property type="match status" value="1"/>
</dbReference>
<evidence type="ECO:0000256" key="10">
    <source>
        <dbReference type="ARBA" id="ARBA00044721"/>
    </source>
</evidence>
<comment type="pathway">
    <text evidence="2">Protein modification; protein glycosylation.</text>
</comment>
<keyword evidence="7 12" id="KW-0256">Endoplasmic reticulum</keyword>
<keyword evidence="4 12" id="KW-0328">Glycosyltransferase</keyword>
<gene>
    <name evidence="13" type="ORF">SOCG_03488</name>
</gene>
<dbReference type="Proteomes" id="UP000016088">
    <property type="component" value="Unassembled WGS sequence"/>
</dbReference>
<keyword evidence="5" id="KW-0808">Transferase</keyword>
<accession>S9Q2F3</accession>
<feature type="transmembrane region" description="Helical" evidence="12">
    <location>
        <begin position="345"/>
        <end position="368"/>
    </location>
</feature>
<dbReference type="EC" id="2.4.1.-" evidence="12"/>
<dbReference type="GeneID" id="25032460"/>
<feature type="transmembrane region" description="Helical" evidence="12">
    <location>
        <begin position="15"/>
        <end position="34"/>
    </location>
</feature>
<organism evidence="13 14">
    <name type="scientific">Schizosaccharomyces octosporus (strain yFS286)</name>
    <name type="common">Fission yeast</name>
    <name type="synonym">Octosporomyces octosporus</name>
    <dbReference type="NCBI Taxonomy" id="483514"/>
    <lineage>
        <taxon>Eukaryota</taxon>
        <taxon>Fungi</taxon>
        <taxon>Dikarya</taxon>
        <taxon>Ascomycota</taxon>
        <taxon>Taphrinomycotina</taxon>
        <taxon>Schizosaccharomycetes</taxon>
        <taxon>Schizosaccharomycetales</taxon>
        <taxon>Schizosaccharomycetaceae</taxon>
        <taxon>Schizosaccharomyces</taxon>
    </lineage>
</organism>
<keyword evidence="6 12" id="KW-0812">Transmembrane</keyword>
<dbReference type="AlphaFoldDB" id="S9Q2F3"/>
<dbReference type="PANTHER" id="PTHR22760">
    <property type="entry name" value="GLYCOSYLTRANSFERASE"/>
    <property type="match status" value="1"/>
</dbReference>
<evidence type="ECO:0000256" key="4">
    <source>
        <dbReference type="ARBA" id="ARBA00022676"/>
    </source>
</evidence>
<keyword evidence="8 12" id="KW-1133">Transmembrane helix</keyword>
<keyword evidence="9 12" id="KW-0472">Membrane</keyword>
<dbReference type="HOGENOM" id="CLU_008917_0_0_1"/>
<dbReference type="UniPathway" id="UPA00378"/>
<evidence type="ECO:0000256" key="1">
    <source>
        <dbReference type="ARBA" id="ARBA00004477"/>
    </source>
</evidence>
<dbReference type="OMA" id="MIRYLTF"/>
<feature type="transmembrane region" description="Helical" evidence="12">
    <location>
        <begin position="291"/>
        <end position="307"/>
    </location>
</feature>
<feature type="transmembrane region" description="Helical" evidence="12">
    <location>
        <begin position="123"/>
        <end position="143"/>
    </location>
</feature>
<dbReference type="VEuPathDB" id="FungiDB:SOCG_03488"/>
<dbReference type="GO" id="GO:0006487">
    <property type="term" value="P:protein N-linked glycosylation"/>
    <property type="evidence" value="ECO:0007669"/>
    <property type="project" value="TreeGrafter"/>
</dbReference>
<dbReference type="eggNOG" id="KOG2516">
    <property type="taxonomic scope" value="Eukaryota"/>
</dbReference>
<protein>
    <recommendedName>
        <fullName evidence="12">Mannosyltransferase</fullName>
        <ecNumber evidence="12">2.4.1.-</ecNumber>
    </recommendedName>
</protein>
<dbReference type="RefSeq" id="XP_013017430.1">
    <property type="nucleotide sequence ID" value="XM_013161976.1"/>
</dbReference>